<keyword evidence="4" id="KW-1015">Disulfide bond</keyword>
<sequence length="445" mass="50155">MPSTEILRSWFSEQNSRTQSSVFLRLPEAKMWIRDSIALLAIAVPLTAALDNGLALKPPMGWISWERFRCEIDCDQYPNDCISENLYKRIADELVDGGYRDVGYVHVNIDDCWALKERDSNGRMVADPKRFPSGMKGLAKYMHDRGLKLGIYSDAGSKTCAGYPGSRDYEDIDAQTYADWDIDMLKYDGCFIANEADIPNLYMKMTQALNKTGKQIVYSCEWPLYQKNTEPDWGKIAASCNLWRNYDDIADTFESVKRTIDVFVKNQDLYVKHQKPGAFFDPDMLILGDYGLSKDEARVQMAIWAIWGAPLFMSNDLAKIDEDSKKLLLNRGVIGINQDPEGIMGKMIKQARDVRIFAKPILPKSGSSYSFGLALINLSDGGNPQRVNQTASEYGLTDPRGYRITDEFDNLELGIVKPGDFLAIDVNPSGARLLKAVLMFSTPKE</sequence>
<dbReference type="GO" id="GO:0009311">
    <property type="term" value="P:oligosaccharide metabolic process"/>
    <property type="evidence" value="ECO:0007669"/>
    <property type="project" value="TreeGrafter"/>
</dbReference>
<comment type="subunit">
    <text evidence="4">Homodimer.</text>
</comment>
<dbReference type="Pfam" id="PF16499">
    <property type="entry name" value="Melibiase_2"/>
    <property type="match status" value="1"/>
</dbReference>
<dbReference type="PRINTS" id="PR00740">
    <property type="entry name" value="GLHYDRLASE27"/>
</dbReference>
<protein>
    <recommendedName>
        <fullName evidence="4">Alpha-galactosidase</fullName>
        <ecNumber evidence="4">3.2.1.-</ecNumber>
    </recommendedName>
</protein>
<evidence type="ECO:0000256" key="2">
    <source>
        <dbReference type="ARBA" id="ARBA00022801"/>
    </source>
</evidence>
<dbReference type="InterPro" id="IPR002241">
    <property type="entry name" value="Glyco_hydro_27"/>
</dbReference>
<dbReference type="CDD" id="cd14792">
    <property type="entry name" value="GH27"/>
    <property type="match status" value="1"/>
</dbReference>
<gene>
    <name evidence="6" type="primary">LOC100903224</name>
</gene>
<evidence type="ECO:0000256" key="4">
    <source>
        <dbReference type="RuleBase" id="RU361168"/>
    </source>
</evidence>
<dbReference type="Gene3D" id="2.60.40.1180">
    <property type="entry name" value="Golgi alpha-mannosidase II"/>
    <property type="match status" value="1"/>
</dbReference>
<dbReference type="Proteomes" id="UP000694867">
    <property type="component" value="Unplaced"/>
</dbReference>
<dbReference type="SUPFAM" id="SSF51445">
    <property type="entry name" value="(Trans)glycosidases"/>
    <property type="match status" value="1"/>
</dbReference>
<evidence type="ECO:0000256" key="3">
    <source>
        <dbReference type="ARBA" id="ARBA00023295"/>
    </source>
</evidence>
<dbReference type="InterPro" id="IPR013780">
    <property type="entry name" value="Glyco_hydro_b"/>
</dbReference>
<name>A0AAJ7L448_9ACAR</name>
<dbReference type="InterPro" id="IPR013785">
    <property type="entry name" value="Aldolase_TIM"/>
</dbReference>
<dbReference type="AlphaFoldDB" id="A0AAJ7L448"/>
<dbReference type="PANTHER" id="PTHR11452:SF83">
    <property type="entry name" value="ALPHA-GALACTOSIDASE"/>
    <property type="match status" value="1"/>
</dbReference>
<dbReference type="Gene3D" id="3.20.20.70">
    <property type="entry name" value="Aldolase class I"/>
    <property type="match status" value="1"/>
</dbReference>
<organism evidence="5 6">
    <name type="scientific">Galendromus occidentalis</name>
    <name type="common">western predatory mite</name>
    <dbReference type="NCBI Taxonomy" id="34638"/>
    <lineage>
        <taxon>Eukaryota</taxon>
        <taxon>Metazoa</taxon>
        <taxon>Ecdysozoa</taxon>
        <taxon>Arthropoda</taxon>
        <taxon>Chelicerata</taxon>
        <taxon>Arachnida</taxon>
        <taxon>Acari</taxon>
        <taxon>Parasitiformes</taxon>
        <taxon>Mesostigmata</taxon>
        <taxon>Gamasina</taxon>
        <taxon>Phytoseioidea</taxon>
        <taxon>Phytoseiidae</taxon>
        <taxon>Typhlodrominae</taxon>
        <taxon>Galendromus</taxon>
    </lineage>
</organism>
<dbReference type="InterPro" id="IPR017853">
    <property type="entry name" value="GH"/>
</dbReference>
<dbReference type="PROSITE" id="PS00512">
    <property type="entry name" value="ALPHA_GALACTOSIDASE"/>
    <property type="match status" value="1"/>
</dbReference>
<keyword evidence="5" id="KW-1185">Reference proteome</keyword>
<dbReference type="EC" id="3.2.1.-" evidence="4"/>
<evidence type="ECO:0000313" key="6">
    <source>
        <dbReference type="RefSeq" id="XP_018495227.1"/>
    </source>
</evidence>
<dbReference type="InterPro" id="IPR000111">
    <property type="entry name" value="Glyco_hydro_27/36_CS"/>
</dbReference>
<evidence type="ECO:0000256" key="1">
    <source>
        <dbReference type="ARBA" id="ARBA00009743"/>
    </source>
</evidence>
<dbReference type="RefSeq" id="XP_018495227.1">
    <property type="nucleotide sequence ID" value="XM_018639711.1"/>
</dbReference>
<dbReference type="GeneID" id="100903224"/>
<dbReference type="FunFam" id="3.20.20.70:FF:000197">
    <property type="entry name" value="Alpha-galactosidase"/>
    <property type="match status" value="1"/>
</dbReference>
<reference evidence="6" key="1">
    <citation type="submission" date="2025-08" db="UniProtKB">
        <authorList>
            <consortium name="RefSeq"/>
        </authorList>
    </citation>
    <scope>IDENTIFICATION</scope>
</reference>
<keyword evidence="3 4" id="KW-0326">Glycosidase</keyword>
<dbReference type="GO" id="GO:0004557">
    <property type="term" value="F:alpha-galactosidase activity"/>
    <property type="evidence" value="ECO:0007669"/>
    <property type="project" value="TreeGrafter"/>
</dbReference>
<evidence type="ECO:0000313" key="5">
    <source>
        <dbReference type="Proteomes" id="UP000694867"/>
    </source>
</evidence>
<accession>A0AAJ7L448</accession>
<dbReference type="PANTHER" id="PTHR11452">
    <property type="entry name" value="ALPHA-GALACTOSIDASE/ALPHA-N-ACETYLGALACTOSAMINIDASE"/>
    <property type="match status" value="1"/>
</dbReference>
<dbReference type="GO" id="GO:0016139">
    <property type="term" value="P:glycoside catabolic process"/>
    <property type="evidence" value="ECO:0007669"/>
    <property type="project" value="TreeGrafter"/>
</dbReference>
<keyword evidence="2 4" id="KW-0378">Hydrolase</keyword>
<dbReference type="SUPFAM" id="SSF51011">
    <property type="entry name" value="Glycosyl hydrolase domain"/>
    <property type="match status" value="1"/>
</dbReference>
<proteinExistence type="inferred from homology"/>
<comment type="similarity">
    <text evidence="1 4">Belongs to the glycosyl hydrolase 27 family.</text>
</comment>
<dbReference type="GO" id="GO:0005737">
    <property type="term" value="C:cytoplasm"/>
    <property type="evidence" value="ECO:0007669"/>
    <property type="project" value="TreeGrafter"/>
</dbReference>
<dbReference type="KEGG" id="goe:100903224"/>